<dbReference type="InterPro" id="IPR038109">
    <property type="entry name" value="DNA_bind_recomb_sf"/>
</dbReference>
<dbReference type="Pfam" id="PF13408">
    <property type="entry name" value="Zn_ribbon_recom"/>
    <property type="match status" value="1"/>
</dbReference>
<dbReference type="EMBL" id="LSCV01000020">
    <property type="protein sequence ID" value="KXB41130.1"/>
    <property type="molecule type" value="Genomic_DNA"/>
</dbReference>
<protein>
    <recommendedName>
        <fullName evidence="3">Recombinase zinc beta ribbon domain-containing protein</fullName>
    </recommendedName>
</protein>
<proteinExistence type="predicted"/>
<dbReference type="PANTHER" id="PTHR30461">
    <property type="entry name" value="DNA-INVERTASE FROM LAMBDOID PROPHAGE"/>
    <property type="match status" value="1"/>
</dbReference>
<evidence type="ECO:0000313" key="5">
    <source>
        <dbReference type="Proteomes" id="UP000070080"/>
    </source>
</evidence>
<comment type="caution">
    <text evidence="4">The sequence shown here is derived from an EMBL/GenBank/DDBJ whole genome shotgun (WGS) entry which is preliminary data.</text>
</comment>
<sequence length="249" mass="28219">MANNGLAPKYYVEGSHEAIIAKDVYLRVQAEIARRANILTDGKKRIYSSRYALSSLVFCGHCGDIFRRIKWNNRGCKSTVWRCVSRVLKKSSGIDCPARTIHEEDLQEAVVMAINDAWSRRDYLLPVLQENIRSVLNEDTEEQLAEIDVAVKAKQEELLKAGKNQTMIDEIGDAIISLRQERQDILTKAAKNTELKERIDDLSAFLDGQNAAVTEHSETLVRRLIEKITVHDEKLTVEFKSGFTIDVEA</sequence>
<dbReference type="AlphaFoldDB" id="A0A133YD79"/>
<dbReference type="PATRIC" id="fig|1497955.3.peg.710"/>
<reference evidence="5" key="1">
    <citation type="submission" date="2016-01" db="EMBL/GenBank/DDBJ databases">
        <authorList>
            <person name="Mitreva M."/>
            <person name="Pepin K.H."/>
            <person name="Mihindukulasuriya K.A."/>
            <person name="Fulton R."/>
            <person name="Fronick C."/>
            <person name="O'Laughlin M."/>
            <person name="Miner T."/>
            <person name="Herter B."/>
            <person name="Rosa B.A."/>
            <person name="Cordes M."/>
            <person name="Tomlinson C."/>
            <person name="Wollam A."/>
            <person name="Palsikar V.B."/>
            <person name="Mardis E.R."/>
            <person name="Wilson R.K."/>
        </authorList>
    </citation>
    <scope>NUCLEOTIDE SEQUENCE [LARGE SCALE GENOMIC DNA]</scope>
    <source>
        <strain evidence="5">KA00274</strain>
    </source>
</reference>
<evidence type="ECO:0000259" key="3">
    <source>
        <dbReference type="Pfam" id="PF13408"/>
    </source>
</evidence>
<keyword evidence="2" id="KW-0233">DNA recombination</keyword>
<dbReference type="InterPro" id="IPR025827">
    <property type="entry name" value="Zn_ribbon_recom_dom"/>
</dbReference>
<accession>A0A133YD79</accession>
<evidence type="ECO:0000256" key="2">
    <source>
        <dbReference type="ARBA" id="ARBA00023172"/>
    </source>
</evidence>
<keyword evidence="5" id="KW-1185">Reference proteome</keyword>
<dbReference type="PANTHER" id="PTHR30461:SF2">
    <property type="entry name" value="SERINE RECOMBINASE PINE-RELATED"/>
    <property type="match status" value="1"/>
</dbReference>
<dbReference type="STRING" id="1497955.HMPREF1872_00735"/>
<dbReference type="GO" id="GO:0003677">
    <property type="term" value="F:DNA binding"/>
    <property type="evidence" value="ECO:0007669"/>
    <property type="project" value="UniProtKB-KW"/>
</dbReference>
<evidence type="ECO:0000256" key="1">
    <source>
        <dbReference type="ARBA" id="ARBA00023125"/>
    </source>
</evidence>
<evidence type="ECO:0000313" key="4">
    <source>
        <dbReference type="EMBL" id="KXB41130.1"/>
    </source>
</evidence>
<gene>
    <name evidence="4" type="ORF">HMPREF1872_00735</name>
</gene>
<dbReference type="Gene3D" id="3.90.1750.20">
    <property type="entry name" value="Putative Large Serine Recombinase, Chain B, Domain 2"/>
    <property type="match status" value="1"/>
</dbReference>
<dbReference type="Proteomes" id="UP000070080">
    <property type="component" value="Unassembled WGS sequence"/>
</dbReference>
<organism evidence="4 5">
    <name type="scientific">Amygdalobacter nucleatus</name>
    <dbReference type="NCBI Taxonomy" id="3029274"/>
    <lineage>
        <taxon>Bacteria</taxon>
        <taxon>Bacillati</taxon>
        <taxon>Bacillota</taxon>
        <taxon>Clostridia</taxon>
        <taxon>Eubacteriales</taxon>
        <taxon>Oscillospiraceae</taxon>
        <taxon>Amygdalobacter</taxon>
    </lineage>
</organism>
<feature type="domain" description="Recombinase zinc beta ribbon" evidence="3">
    <location>
        <begin position="53"/>
        <end position="114"/>
    </location>
</feature>
<dbReference type="InterPro" id="IPR050639">
    <property type="entry name" value="SSR_resolvase"/>
</dbReference>
<name>A0A133YD79_9FIRM</name>
<dbReference type="GO" id="GO:0000150">
    <property type="term" value="F:DNA strand exchange activity"/>
    <property type="evidence" value="ECO:0007669"/>
    <property type="project" value="TreeGrafter"/>
</dbReference>
<keyword evidence="1" id="KW-0238">DNA-binding</keyword>